<feature type="domain" description="SusD-like N-terminal" evidence="8">
    <location>
        <begin position="82"/>
        <end position="223"/>
    </location>
</feature>
<evidence type="ECO:0000313" key="9">
    <source>
        <dbReference type="EMBL" id="KIA92040.1"/>
    </source>
</evidence>
<evidence type="ECO:0000259" key="7">
    <source>
        <dbReference type="Pfam" id="PF07980"/>
    </source>
</evidence>
<comment type="caution">
    <text evidence="9">The sequence shown here is derived from an EMBL/GenBank/DDBJ whole genome shotgun (WGS) entry which is preliminary data.</text>
</comment>
<dbReference type="SUPFAM" id="SSF48452">
    <property type="entry name" value="TPR-like"/>
    <property type="match status" value="1"/>
</dbReference>
<organism evidence="9 10">
    <name type="scientific">Pedobacter kyungheensis</name>
    <dbReference type="NCBI Taxonomy" id="1069985"/>
    <lineage>
        <taxon>Bacteria</taxon>
        <taxon>Pseudomonadati</taxon>
        <taxon>Bacteroidota</taxon>
        <taxon>Sphingobacteriia</taxon>
        <taxon>Sphingobacteriales</taxon>
        <taxon>Sphingobacteriaceae</taxon>
        <taxon>Pedobacter</taxon>
    </lineage>
</organism>
<gene>
    <name evidence="9" type="ORF">OC25_18245</name>
</gene>
<feature type="domain" description="RagB/SusD" evidence="7">
    <location>
        <begin position="296"/>
        <end position="523"/>
    </location>
</feature>
<sequence length="524" mass="58747">MQKIMKKFILKVFIVSAFIGLASCKKLLQQDSLTKLDESAVYSDVNLVQTSLKGIYANWLNCRVDEQGTVLMMGTDETQQGAFQMKTDASKGGLDRYDGNLNSLQGQITTQWNLRWPLVNEAAKIINGLDKPGLVPGSKAAGVVGEASFIRGFIDFELAMYWGSIPIRDLSRENTLGLKRQPLKDVWAFIISDLIKASTLCPQTNAPGRATSGAALAMLGKAYMSAPESTGLRDFDKARNCFEQMMGRYTLVPYQNLFDYTKPNTVEAILEFQYSPVSPNNNKVQFQIGSRAVQNTFGDGCYFSGYDKIVPTIHAYETVANGGVWEDGDLRRDQSIRYDFSYYGVTPTYDIISWEGLGANHDELNPHIKKYEDFRTDSHSGLGYNNMYNSGKDMPVLRLGDIKLCYAECLNELGKTGDAVAVVNEVRTRAWGGTLPADRAWTAMSQDDFRTKIMDERIRELFAENWRKIDLIRTGKFVDLVKKYNKWAAQSGTIQAFNSLLPIPDSEMKLNDQITPNDQNPGYK</sequence>
<feature type="chain" id="PRO_5002148494" evidence="6">
    <location>
        <begin position="23"/>
        <end position="524"/>
    </location>
</feature>
<feature type="signal peptide" evidence="6">
    <location>
        <begin position="1"/>
        <end position="22"/>
    </location>
</feature>
<dbReference type="PROSITE" id="PS51257">
    <property type="entry name" value="PROKAR_LIPOPROTEIN"/>
    <property type="match status" value="1"/>
</dbReference>
<evidence type="ECO:0000256" key="5">
    <source>
        <dbReference type="ARBA" id="ARBA00023237"/>
    </source>
</evidence>
<evidence type="ECO:0000256" key="1">
    <source>
        <dbReference type="ARBA" id="ARBA00004442"/>
    </source>
</evidence>
<evidence type="ECO:0000256" key="2">
    <source>
        <dbReference type="ARBA" id="ARBA00006275"/>
    </source>
</evidence>
<comment type="subcellular location">
    <subcellularLocation>
        <location evidence="1">Cell outer membrane</location>
    </subcellularLocation>
</comment>
<keyword evidence="4" id="KW-0472">Membrane</keyword>
<reference evidence="9 10" key="1">
    <citation type="submission" date="2014-10" db="EMBL/GenBank/DDBJ databases">
        <title>Pedobacter Kyungheensis.</title>
        <authorList>
            <person name="Anderson B.M."/>
            <person name="Newman J.D."/>
        </authorList>
    </citation>
    <scope>NUCLEOTIDE SEQUENCE [LARGE SCALE GENOMIC DNA]</scope>
    <source>
        <strain evidence="9 10">KACC 16221</strain>
    </source>
</reference>
<evidence type="ECO:0000259" key="8">
    <source>
        <dbReference type="Pfam" id="PF14322"/>
    </source>
</evidence>
<accession>A0A0C1DDM8</accession>
<evidence type="ECO:0000313" key="10">
    <source>
        <dbReference type="Proteomes" id="UP000031246"/>
    </source>
</evidence>
<keyword evidence="10" id="KW-1185">Reference proteome</keyword>
<dbReference type="InterPro" id="IPR012944">
    <property type="entry name" value="SusD_RagB_dom"/>
</dbReference>
<dbReference type="Proteomes" id="UP000031246">
    <property type="component" value="Unassembled WGS sequence"/>
</dbReference>
<dbReference type="EMBL" id="JSYN01000023">
    <property type="protein sequence ID" value="KIA92040.1"/>
    <property type="molecule type" value="Genomic_DNA"/>
</dbReference>
<keyword evidence="3 6" id="KW-0732">Signal</keyword>
<dbReference type="Pfam" id="PF14322">
    <property type="entry name" value="SusD-like_3"/>
    <property type="match status" value="1"/>
</dbReference>
<name>A0A0C1DDM8_9SPHI</name>
<dbReference type="OrthoDB" id="1016139at2"/>
<evidence type="ECO:0000256" key="4">
    <source>
        <dbReference type="ARBA" id="ARBA00023136"/>
    </source>
</evidence>
<dbReference type="GO" id="GO:0009279">
    <property type="term" value="C:cell outer membrane"/>
    <property type="evidence" value="ECO:0007669"/>
    <property type="project" value="UniProtKB-SubCell"/>
</dbReference>
<dbReference type="Pfam" id="PF07980">
    <property type="entry name" value="SusD_RagB"/>
    <property type="match status" value="1"/>
</dbReference>
<protein>
    <submittedName>
        <fullName evidence="9">Starch-binding protein</fullName>
    </submittedName>
</protein>
<dbReference type="InterPro" id="IPR011990">
    <property type="entry name" value="TPR-like_helical_dom_sf"/>
</dbReference>
<dbReference type="InterPro" id="IPR033985">
    <property type="entry name" value="SusD-like_N"/>
</dbReference>
<dbReference type="AlphaFoldDB" id="A0A0C1DDM8"/>
<proteinExistence type="inferred from homology"/>
<comment type="similarity">
    <text evidence="2">Belongs to the SusD family.</text>
</comment>
<evidence type="ECO:0000256" key="6">
    <source>
        <dbReference type="SAM" id="SignalP"/>
    </source>
</evidence>
<evidence type="ECO:0000256" key="3">
    <source>
        <dbReference type="ARBA" id="ARBA00022729"/>
    </source>
</evidence>
<dbReference type="Gene3D" id="1.25.40.390">
    <property type="match status" value="1"/>
</dbReference>
<keyword evidence="5" id="KW-0998">Cell outer membrane</keyword>